<evidence type="ECO:0000256" key="4">
    <source>
        <dbReference type="ARBA" id="ARBA00038043"/>
    </source>
</evidence>
<dbReference type="Pfam" id="PF00560">
    <property type="entry name" value="LRR_1"/>
    <property type="match status" value="2"/>
</dbReference>
<dbReference type="PANTHER" id="PTHR48059:SF23">
    <property type="entry name" value="LEUCINE-RICH REPEAT-CONTAINING N-TERMINAL PLANT-TYPE DOMAIN-CONTAINING PROTEIN"/>
    <property type="match status" value="1"/>
</dbReference>
<gene>
    <name evidence="8" type="primary">LOC104789410</name>
</gene>
<name>A0ABM0ZBS7_CAMSA</name>
<keyword evidence="7" id="KW-1185">Reference proteome</keyword>
<evidence type="ECO:0000313" key="7">
    <source>
        <dbReference type="Proteomes" id="UP000694864"/>
    </source>
</evidence>
<keyword evidence="2" id="KW-0433">Leucine-rich repeat</keyword>
<dbReference type="InterPro" id="IPR051848">
    <property type="entry name" value="PGIP"/>
</dbReference>
<dbReference type="InterPro" id="IPR001611">
    <property type="entry name" value="Leu-rich_rpt"/>
</dbReference>
<keyword evidence="3" id="KW-0677">Repeat</keyword>
<proteinExistence type="inferred from homology"/>
<comment type="subcellular location">
    <subcellularLocation>
        <location evidence="1">Cell envelope</location>
    </subcellularLocation>
</comment>
<comment type="similarity">
    <text evidence="4">Belongs to the polygalacturonase-inhibiting protein family.</text>
</comment>
<dbReference type="PANTHER" id="PTHR48059">
    <property type="entry name" value="POLYGALACTURONASE INHIBITOR 1"/>
    <property type="match status" value="1"/>
</dbReference>
<organism evidence="7 8">
    <name type="scientific">Camelina sativa</name>
    <name type="common">False flax</name>
    <name type="synonym">Myagrum sativum</name>
    <dbReference type="NCBI Taxonomy" id="90675"/>
    <lineage>
        <taxon>Eukaryota</taxon>
        <taxon>Viridiplantae</taxon>
        <taxon>Streptophyta</taxon>
        <taxon>Embryophyta</taxon>
        <taxon>Tracheophyta</taxon>
        <taxon>Spermatophyta</taxon>
        <taxon>Magnoliopsida</taxon>
        <taxon>eudicotyledons</taxon>
        <taxon>Gunneridae</taxon>
        <taxon>Pentapetalae</taxon>
        <taxon>rosids</taxon>
        <taxon>malvids</taxon>
        <taxon>Brassicales</taxon>
        <taxon>Brassicaceae</taxon>
        <taxon>Camelineae</taxon>
        <taxon>Camelina</taxon>
    </lineage>
</organism>
<dbReference type="Gene3D" id="3.80.10.10">
    <property type="entry name" value="Ribonuclease Inhibitor"/>
    <property type="match status" value="2"/>
</dbReference>
<dbReference type="RefSeq" id="XP_010513413.2">
    <property type="nucleotide sequence ID" value="XM_010515111.2"/>
</dbReference>
<reference evidence="8" key="2">
    <citation type="submission" date="2025-08" db="UniProtKB">
        <authorList>
            <consortium name="RefSeq"/>
        </authorList>
    </citation>
    <scope>IDENTIFICATION</scope>
    <source>
        <tissue evidence="8">Leaf</tissue>
    </source>
</reference>
<evidence type="ECO:0000256" key="2">
    <source>
        <dbReference type="ARBA" id="ARBA00022614"/>
    </source>
</evidence>
<accession>A0ABM0ZBS7</accession>
<dbReference type="Proteomes" id="UP000694864">
    <property type="component" value="Chromosome 5"/>
</dbReference>
<evidence type="ECO:0000256" key="5">
    <source>
        <dbReference type="SAM" id="SignalP"/>
    </source>
</evidence>
<sequence>MLMFSPSCVTVMVLMMMMMMVSLRVNGYSRCIESERKGLLELKAYLNNTMNPYDWPNDTDSDCCRWKRVKCDLKSKRVISLVLSDTYDAPPLLNLSVFYPFEELQTLNLRGLGYCQGWFDDIYGYKSLGRLKNLKIFDFSKNSGVNISILPFLNTAFSLRTLILRGNYMEGTFPVTELKNLRNLEVLDLSSNAFVGPVPDLANFHNLQGLDLSNNRFSGSLETKG</sequence>
<evidence type="ECO:0000256" key="1">
    <source>
        <dbReference type="ARBA" id="ARBA00004196"/>
    </source>
</evidence>
<keyword evidence="5" id="KW-0732">Signal</keyword>
<dbReference type="InterPro" id="IPR013210">
    <property type="entry name" value="LRR_N_plant-typ"/>
</dbReference>
<feature type="chain" id="PRO_5046646531" evidence="5">
    <location>
        <begin position="28"/>
        <end position="225"/>
    </location>
</feature>
<dbReference type="Pfam" id="PF08263">
    <property type="entry name" value="LRRNT_2"/>
    <property type="match status" value="1"/>
</dbReference>
<feature type="signal peptide" evidence="5">
    <location>
        <begin position="1"/>
        <end position="27"/>
    </location>
</feature>
<dbReference type="InterPro" id="IPR032675">
    <property type="entry name" value="LRR_dom_sf"/>
</dbReference>
<evidence type="ECO:0000256" key="3">
    <source>
        <dbReference type="ARBA" id="ARBA00022737"/>
    </source>
</evidence>
<evidence type="ECO:0000313" key="8">
    <source>
        <dbReference type="RefSeq" id="XP_010513413.2"/>
    </source>
</evidence>
<protein>
    <submittedName>
        <fullName evidence="8">Receptor-like protein 12</fullName>
    </submittedName>
</protein>
<dbReference type="SUPFAM" id="SSF52058">
    <property type="entry name" value="L domain-like"/>
    <property type="match status" value="1"/>
</dbReference>
<feature type="domain" description="Leucine-rich repeat-containing N-terminal plant-type" evidence="6">
    <location>
        <begin position="33"/>
        <end position="72"/>
    </location>
</feature>
<dbReference type="GeneID" id="104789410"/>
<evidence type="ECO:0000259" key="6">
    <source>
        <dbReference type="Pfam" id="PF08263"/>
    </source>
</evidence>
<reference evidence="7" key="1">
    <citation type="journal article" date="2014" name="Nat. Commun.">
        <title>The emerging biofuel crop Camelina sativa retains a highly undifferentiated hexaploid genome structure.</title>
        <authorList>
            <person name="Kagale S."/>
            <person name="Koh C."/>
            <person name="Nixon J."/>
            <person name="Bollina V."/>
            <person name="Clarke W.E."/>
            <person name="Tuteja R."/>
            <person name="Spillane C."/>
            <person name="Robinson S.J."/>
            <person name="Links M.G."/>
            <person name="Clarke C."/>
            <person name="Higgins E.E."/>
            <person name="Huebert T."/>
            <person name="Sharpe A.G."/>
            <person name="Parkin I.A."/>
        </authorList>
    </citation>
    <scope>NUCLEOTIDE SEQUENCE [LARGE SCALE GENOMIC DNA]</scope>
    <source>
        <strain evidence="7">cv. DH55</strain>
    </source>
</reference>